<dbReference type="InterPro" id="IPR045341">
    <property type="entry name" value="DUF6532"/>
</dbReference>
<feature type="compositionally biased region" description="Polar residues" evidence="1">
    <location>
        <begin position="180"/>
        <end position="192"/>
    </location>
</feature>
<keyword evidence="4" id="KW-1185">Reference proteome</keyword>
<dbReference type="AlphaFoldDB" id="A0A0C3DJA4"/>
<accession>A0A0C3DJA4</accession>
<gene>
    <name evidence="3" type="ORF">SCLCIDRAFT_29648</name>
</gene>
<reference evidence="3 4" key="1">
    <citation type="submission" date="2014-04" db="EMBL/GenBank/DDBJ databases">
        <authorList>
            <consortium name="DOE Joint Genome Institute"/>
            <person name="Kuo A."/>
            <person name="Kohler A."/>
            <person name="Nagy L.G."/>
            <person name="Floudas D."/>
            <person name="Copeland A."/>
            <person name="Barry K.W."/>
            <person name="Cichocki N."/>
            <person name="Veneault-Fourrey C."/>
            <person name="LaButti K."/>
            <person name="Lindquist E.A."/>
            <person name="Lipzen A."/>
            <person name="Lundell T."/>
            <person name="Morin E."/>
            <person name="Murat C."/>
            <person name="Sun H."/>
            <person name="Tunlid A."/>
            <person name="Henrissat B."/>
            <person name="Grigoriev I.V."/>
            <person name="Hibbett D.S."/>
            <person name="Martin F."/>
            <person name="Nordberg H.P."/>
            <person name="Cantor M.N."/>
            <person name="Hua S.X."/>
        </authorList>
    </citation>
    <scope>NUCLEOTIDE SEQUENCE [LARGE SCALE GENOMIC DNA]</scope>
    <source>
        <strain evidence="3 4">Foug A</strain>
    </source>
</reference>
<dbReference type="EMBL" id="KN822117">
    <property type="protein sequence ID" value="KIM56414.1"/>
    <property type="molecule type" value="Genomic_DNA"/>
</dbReference>
<reference evidence="4" key="2">
    <citation type="submission" date="2015-01" db="EMBL/GenBank/DDBJ databases">
        <title>Evolutionary Origins and Diversification of the Mycorrhizal Mutualists.</title>
        <authorList>
            <consortium name="DOE Joint Genome Institute"/>
            <consortium name="Mycorrhizal Genomics Consortium"/>
            <person name="Kohler A."/>
            <person name="Kuo A."/>
            <person name="Nagy L.G."/>
            <person name="Floudas D."/>
            <person name="Copeland A."/>
            <person name="Barry K.W."/>
            <person name="Cichocki N."/>
            <person name="Veneault-Fourrey C."/>
            <person name="LaButti K."/>
            <person name="Lindquist E.A."/>
            <person name="Lipzen A."/>
            <person name="Lundell T."/>
            <person name="Morin E."/>
            <person name="Murat C."/>
            <person name="Riley R."/>
            <person name="Ohm R."/>
            <person name="Sun H."/>
            <person name="Tunlid A."/>
            <person name="Henrissat B."/>
            <person name="Grigoriev I.V."/>
            <person name="Hibbett D.S."/>
            <person name="Martin F."/>
        </authorList>
    </citation>
    <scope>NUCLEOTIDE SEQUENCE [LARGE SCALE GENOMIC DNA]</scope>
    <source>
        <strain evidence="4">Foug A</strain>
    </source>
</reference>
<name>A0A0C3DJA4_9AGAM</name>
<evidence type="ECO:0000313" key="3">
    <source>
        <dbReference type="EMBL" id="KIM56414.1"/>
    </source>
</evidence>
<organism evidence="3 4">
    <name type="scientific">Scleroderma citrinum Foug A</name>
    <dbReference type="NCBI Taxonomy" id="1036808"/>
    <lineage>
        <taxon>Eukaryota</taxon>
        <taxon>Fungi</taxon>
        <taxon>Dikarya</taxon>
        <taxon>Basidiomycota</taxon>
        <taxon>Agaricomycotina</taxon>
        <taxon>Agaricomycetes</taxon>
        <taxon>Agaricomycetidae</taxon>
        <taxon>Boletales</taxon>
        <taxon>Sclerodermatineae</taxon>
        <taxon>Sclerodermataceae</taxon>
        <taxon>Scleroderma</taxon>
    </lineage>
</organism>
<feature type="domain" description="DUF6532" evidence="2">
    <location>
        <begin position="237"/>
        <end position="429"/>
    </location>
</feature>
<dbReference type="HOGENOM" id="CLU_638033_0_0_1"/>
<sequence>MSFIVFYSVTTFPASSIITAINFPMITRGATKACPTLDAGRDEGPEKKKGLKRKAAQQGQDSGTGNDGEGTKGAKGSKKCVLIVVDQEGTRPMKRKRPLARTPPDNSPIGSNEARTVGEDDLAPISTLDTRDGESEVDELEPSQSPAEPSADNDYIPLPEEESDDGNNDDENENEDDDQSIATNRGQTSGRTTPEVALVQATANKLLPKVPGSHDTSKVLLRNFNNLSVRSLAKAGHQVFRCHIAVVEAFLFPNNKEELCWTSLIQAAAASGELKATMDSVKGNTNIKRDLINYVWTGASQLRGELVHKARSTIPHTYGLASGLESPNKLEQVVKWLVEDLKFLHPNININEMTCDKDKPWQNAIIGDLIKAQWWGPKGDAKRLVSSKDNVYLSVPIPMLALVACAVECTLTSLGVRHNFDFNDAQYRNK</sequence>
<feature type="compositionally biased region" description="Acidic residues" evidence="1">
    <location>
        <begin position="159"/>
        <end position="179"/>
    </location>
</feature>
<dbReference type="OrthoDB" id="2790754at2759"/>
<dbReference type="Pfam" id="PF20149">
    <property type="entry name" value="DUF6532"/>
    <property type="match status" value="1"/>
</dbReference>
<proteinExistence type="predicted"/>
<dbReference type="Proteomes" id="UP000053989">
    <property type="component" value="Unassembled WGS sequence"/>
</dbReference>
<dbReference type="InParanoid" id="A0A0C3DJA4"/>
<evidence type="ECO:0000259" key="2">
    <source>
        <dbReference type="Pfam" id="PF20149"/>
    </source>
</evidence>
<evidence type="ECO:0000256" key="1">
    <source>
        <dbReference type="SAM" id="MobiDB-lite"/>
    </source>
</evidence>
<feature type="compositionally biased region" description="Basic and acidic residues" evidence="1">
    <location>
        <begin position="39"/>
        <end position="48"/>
    </location>
</feature>
<feature type="region of interest" description="Disordered" evidence="1">
    <location>
        <begin position="34"/>
        <end position="193"/>
    </location>
</feature>
<evidence type="ECO:0000313" key="4">
    <source>
        <dbReference type="Proteomes" id="UP000053989"/>
    </source>
</evidence>
<dbReference type="STRING" id="1036808.A0A0C3DJA4"/>
<protein>
    <recommendedName>
        <fullName evidence="2">DUF6532 domain-containing protein</fullName>
    </recommendedName>
</protein>